<evidence type="ECO:0000313" key="9">
    <source>
        <dbReference type="Proteomes" id="UP000006008"/>
    </source>
</evidence>
<dbReference type="HOGENOM" id="CLU_033863_4_1_10"/>
<feature type="transmembrane region" description="Helical" evidence="6">
    <location>
        <begin position="58"/>
        <end position="74"/>
    </location>
</feature>
<dbReference type="InterPro" id="IPR050638">
    <property type="entry name" value="AA-Vitamin_Transporters"/>
</dbReference>
<feature type="transmembrane region" description="Helical" evidence="6">
    <location>
        <begin position="177"/>
        <end position="194"/>
    </location>
</feature>
<proteinExistence type="inferred from homology"/>
<feature type="domain" description="EamA" evidence="7">
    <location>
        <begin position="1"/>
        <end position="130"/>
    </location>
</feature>
<feature type="domain" description="EamA" evidence="7">
    <location>
        <begin position="142"/>
        <end position="277"/>
    </location>
</feature>
<reference evidence="8 9" key="1">
    <citation type="submission" date="2011-08" db="EMBL/GenBank/DDBJ databases">
        <title>The Genome Sequence of Alistipes indistinctus YIT 12060.</title>
        <authorList>
            <consortium name="The Broad Institute Genome Sequencing Platform"/>
            <person name="Earl A."/>
            <person name="Ward D."/>
            <person name="Feldgarden M."/>
            <person name="Gevers D."/>
            <person name="Morotomi M."/>
            <person name="Young S.K."/>
            <person name="Zeng Q."/>
            <person name="Gargeya S."/>
            <person name="Fitzgerald M."/>
            <person name="Haas B."/>
            <person name="Abouelleil A."/>
            <person name="Alvarado L."/>
            <person name="Arachchi H.M."/>
            <person name="Berlin A."/>
            <person name="Brown A."/>
            <person name="Chapman S.B."/>
            <person name="Chen Z."/>
            <person name="Dunbar C."/>
            <person name="Freedman E."/>
            <person name="Gearin G."/>
            <person name="Gellesch M."/>
            <person name="Goldberg J."/>
            <person name="Griggs A."/>
            <person name="Gujja S."/>
            <person name="Heiman D."/>
            <person name="Howarth C."/>
            <person name="Larson L."/>
            <person name="Lui A."/>
            <person name="MacDonald P.J.P."/>
            <person name="Montmayeur A."/>
            <person name="Murphy C."/>
            <person name="Neiman D."/>
            <person name="Pearson M."/>
            <person name="Priest M."/>
            <person name="Roberts A."/>
            <person name="Saif S."/>
            <person name="Shea T."/>
            <person name="Shenoy N."/>
            <person name="Sisk P."/>
            <person name="Stolte C."/>
            <person name="Sykes S."/>
            <person name="Wortman J."/>
            <person name="Nusbaum C."/>
            <person name="Birren B."/>
        </authorList>
    </citation>
    <scope>NUCLEOTIDE SEQUENCE [LARGE SCALE GENOMIC DNA]</scope>
    <source>
        <strain evidence="8 9">YIT 12060</strain>
    </source>
</reference>
<feature type="transmembrane region" description="Helical" evidence="6">
    <location>
        <begin position="139"/>
        <end position="157"/>
    </location>
</feature>
<evidence type="ECO:0000256" key="2">
    <source>
        <dbReference type="ARBA" id="ARBA00007362"/>
    </source>
</evidence>
<dbReference type="RefSeq" id="WP_009134820.1">
    <property type="nucleotide sequence ID" value="NZ_CP102250.1"/>
</dbReference>
<dbReference type="Pfam" id="PF00892">
    <property type="entry name" value="EamA"/>
    <property type="match status" value="2"/>
</dbReference>
<evidence type="ECO:0000256" key="1">
    <source>
        <dbReference type="ARBA" id="ARBA00004141"/>
    </source>
</evidence>
<dbReference type="InterPro" id="IPR000620">
    <property type="entry name" value="EamA_dom"/>
</dbReference>
<evidence type="ECO:0000313" key="8">
    <source>
        <dbReference type="EMBL" id="EHB91965.1"/>
    </source>
</evidence>
<protein>
    <recommendedName>
        <fullName evidence="7">EamA domain-containing protein</fullName>
    </recommendedName>
</protein>
<dbReference type="OrthoDB" id="9805239at2"/>
<keyword evidence="9" id="KW-1185">Reference proteome</keyword>
<evidence type="ECO:0000259" key="7">
    <source>
        <dbReference type="Pfam" id="PF00892"/>
    </source>
</evidence>
<keyword evidence="4 6" id="KW-1133">Transmembrane helix</keyword>
<dbReference type="eggNOG" id="COG0697">
    <property type="taxonomic scope" value="Bacteria"/>
</dbReference>
<evidence type="ECO:0000256" key="3">
    <source>
        <dbReference type="ARBA" id="ARBA00022692"/>
    </source>
</evidence>
<evidence type="ECO:0000256" key="6">
    <source>
        <dbReference type="SAM" id="Phobius"/>
    </source>
</evidence>
<accession>G5H8S8</accession>
<dbReference type="PATRIC" id="fig|742725.3.peg.2111"/>
<feature type="transmembrane region" description="Helical" evidence="6">
    <location>
        <begin position="263"/>
        <end position="287"/>
    </location>
</feature>
<dbReference type="InterPro" id="IPR037185">
    <property type="entry name" value="EmrE-like"/>
</dbReference>
<dbReference type="AlphaFoldDB" id="G5H8S8"/>
<feature type="transmembrane region" description="Helical" evidence="6">
    <location>
        <begin position="206"/>
        <end position="228"/>
    </location>
</feature>
<comment type="subcellular location">
    <subcellularLocation>
        <location evidence="1">Membrane</location>
        <topology evidence="1">Multi-pass membrane protein</topology>
    </subcellularLocation>
</comment>
<feature type="transmembrane region" description="Helical" evidence="6">
    <location>
        <begin position="113"/>
        <end position="133"/>
    </location>
</feature>
<dbReference type="GO" id="GO:0016020">
    <property type="term" value="C:membrane"/>
    <property type="evidence" value="ECO:0007669"/>
    <property type="project" value="UniProtKB-SubCell"/>
</dbReference>
<sequence length="295" mass="32257">MALAAVVLWGTTFVSTKKLLEAGLTPADIMFYRFLLAYGVMWICSPRIRWPKNWRDELLCVGAGISGGSLYFLTENSALGLTLASNVALLVATAPILTVILTRLLLKSGRLRNSLIAGSFIALLGVACVVYNGSVILQVHPLGDLLSFTAALTWAFYNIFLKKLDGKYNTLYITRKVFFYGVLTLLPVFLIRPLTTDTAILLRPMVFSNLLFLGLVASLFCFAVWNAAVKHLGTLATSNYIYLVPLVTMISSALLLHERITPVALTGAMMILGGVYVAENGGSIPFVKRLFVKHT</sequence>
<organism evidence="8 9">
    <name type="scientific">Alistipes indistinctus YIT 12060</name>
    <dbReference type="NCBI Taxonomy" id="742725"/>
    <lineage>
        <taxon>Bacteria</taxon>
        <taxon>Pseudomonadati</taxon>
        <taxon>Bacteroidota</taxon>
        <taxon>Bacteroidia</taxon>
        <taxon>Bacteroidales</taxon>
        <taxon>Rikenellaceae</taxon>
        <taxon>Alistipes</taxon>
    </lineage>
</organism>
<dbReference type="STRING" id="742725.HMPREF9450_02014"/>
<keyword evidence="5 6" id="KW-0472">Membrane</keyword>
<keyword evidence="3 6" id="KW-0812">Transmembrane</keyword>
<dbReference type="EMBL" id="ADLD01000013">
    <property type="protein sequence ID" value="EHB91965.1"/>
    <property type="molecule type" value="Genomic_DNA"/>
</dbReference>
<feature type="transmembrane region" description="Helical" evidence="6">
    <location>
        <begin position="86"/>
        <end position="106"/>
    </location>
</feature>
<dbReference type="Proteomes" id="UP000006008">
    <property type="component" value="Unassembled WGS sequence"/>
</dbReference>
<dbReference type="PANTHER" id="PTHR32322:SF2">
    <property type="entry name" value="EAMA DOMAIN-CONTAINING PROTEIN"/>
    <property type="match status" value="1"/>
</dbReference>
<feature type="transmembrane region" description="Helical" evidence="6">
    <location>
        <begin position="240"/>
        <end position="257"/>
    </location>
</feature>
<evidence type="ECO:0000256" key="5">
    <source>
        <dbReference type="ARBA" id="ARBA00023136"/>
    </source>
</evidence>
<feature type="transmembrane region" description="Helical" evidence="6">
    <location>
        <begin position="30"/>
        <end position="46"/>
    </location>
</feature>
<dbReference type="GeneID" id="92814961"/>
<dbReference type="SUPFAM" id="SSF103481">
    <property type="entry name" value="Multidrug resistance efflux transporter EmrE"/>
    <property type="match status" value="2"/>
</dbReference>
<name>G5H8S8_9BACT</name>
<gene>
    <name evidence="8" type="ORF">HMPREF9450_02014</name>
</gene>
<comment type="similarity">
    <text evidence="2">Belongs to the EamA transporter family.</text>
</comment>
<dbReference type="PANTHER" id="PTHR32322">
    <property type="entry name" value="INNER MEMBRANE TRANSPORTER"/>
    <property type="match status" value="1"/>
</dbReference>
<evidence type="ECO:0000256" key="4">
    <source>
        <dbReference type="ARBA" id="ARBA00022989"/>
    </source>
</evidence>
<comment type="caution">
    <text evidence="8">The sequence shown here is derived from an EMBL/GenBank/DDBJ whole genome shotgun (WGS) entry which is preliminary data.</text>
</comment>